<reference evidence="1 2" key="1">
    <citation type="submission" date="2021-05" db="EMBL/GenBank/DDBJ databases">
        <title>Comparative genomic studies on the polysaccharide-degrading batcterial strains of the Flammeovirga genus.</title>
        <authorList>
            <person name="Zewei F."/>
            <person name="Zheng Z."/>
            <person name="Yu L."/>
            <person name="Ruyue G."/>
            <person name="Yanhong M."/>
            <person name="Yuanyuan C."/>
            <person name="Jingyan G."/>
            <person name="Wenjun H."/>
        </authorList>
    </citation>
    <scope>NUCLEOTIDE SEQUENCE [LARGE SCALE GENOMIC DNA]</scope>
    <source>
        <strain evidence="1 2">NBRC:100898</strain>
    </source>
</reference>
<organism evidence="1 2">
    <name type="scientific">Flammeovirga yaeyamensis</name>
    <dbReference type="NCBI Taxonomy" id="367791"/>
    <lineage>
        <taxon>Bacteria</taxon>
        <taxon>Pseudomonadati</taxon>
        <taxon>Bacteroidota</taxon>
        <taxon>Cytophagia</taxon>
        <taxon>Cytophagales</taxon>
        <taxon>Flammeovirgaceae</taxon>
        <taxon>Flammeovirga</taxon>
    </lineage>
</organism>
<proteinExistence type="predicted"/>
<dbReference type="EMBL" id="CP076132">
    <property type="protein sequence ID" value="QWG01758.1"/>
    <property type="molecule type" value="Genomic_DNA"/>
</dbReference>
<dbReference type="AlphaFoldDB" id="A0AAX1N785"/>
<dbReference type="SUPFAM" id="SSF51445">
    <property type="entry name" value="(Trans)glycosidases"/>
    <property type="match status" value="1"/>
</dbReference>
<evidence type="ECO:0000313" key="1">
    <source>
        <dbReference type="EMBL" id="QWG01758.1"/>
    </source>
</evidence>
<name>A0AAX1N785_9BACT</name>
<dbReference type="RefSeq" id="WP_169665977.1">
    <property type="nucleotide sequence ID" value="NZ_CP076132.1"/>
</dbReference>
<evidence type="ECO:0000313" key="2">
    <source>
        <dbReference type="Proteomes" id="UP000678679"/>
    </source>
</evidence>
<keyword evidence="2" id="KW-1185">Reference proteome</keyword>
<evidence type="ECO:0008006" key="3">
    <source>
        <dbReference type="Google" id="ProtNLM"/>
    </source>
</evidence>
<dbReference type="Proteomes" id="UP000678679">
    <property type="component" value="Chromosome 1"/>
</dbReference>
<protein>
    <recommendedName>
        <fullName evidence="3">Beta-agarase</fullName>
    </recommendedName>
</protein>
<sequence length="445" mass="51217">MLKKTLKLLLLGCIGFASCEKTENDVIFPGEGDGDNETEVDTSGVSIFNFHYDEVSVLGKEVYPVRLLEGEIVEMSHSQYGGNLKKQYDKTGFFYTKQINGYWYLVDPDGYEFITAGLNSVEKGGDIDLPGDLYDMGVNTIGCWSDETIPNIAYTPRWNFAQTYKNEYDRGALWNVGVLPIFDPEYEIFCDQHAKQLAARKNDPFLLGHFSDNEIALFANNSYGALLPRYLNISDKTDPNFVAVNQWMIERKGPGYTTDEQDEYDFHGFLADRYYKVTSEAIKRYDPNHLYLGSRLHGNAKFVPSIYQAAGKYVDMISINFYNRWEPESQDMYDWAAGGAPFFITEYYVKGDDTGLNNVQGEGWTVPTQEDRGKFFQNFTMKLLEHPGCVGFHWFRYIDNESNGLRTNQGIVSKEFEWYMPLKEKFEDVTKDIYALREFLINENQ</sequence>
<gene>
    <name evidence="1" type="ORF">KMW28_19270</name>
</gene>
<dbReference type="Gene3D" id="3.20.20.80">
    <property type="entry name" value="Glycosidases"/>
    <property type="match status" value="2"/>
</dbReference>
<accession>A0AAX1N785</accession>
<dbReference type="InterPro" id="IPR017853">
    <property type="entry name" value="GH"/>
</dbReference>
<dbReference type="PROSITE" id="PS51257">
    <property type="entry name" value="PROKAR_LIPOPROTEIN"/>
    <property type="match status" value="1"/>
</dbReference>
<dbReference type="KEGG" id="fya:KMW28_19270"/>